<accession>A0A6P0HH87</accession>
<gene>
    <name evidence="1" type="ORF">G3T38_06905</name>
</gene>
<dbReference type="RefSeq" id="WP_163771381.1">
    <property type="nucleotide sequence ID" value="NZ_JAAGXA010000004.1"/>
</dbReference>
<dbReference type="Proteomes" id="UP000468687">
    <property type="component" value="Unassembled WGS sequence"/>
</dbReference>
<evidence type="ECO:0000313" key="2">
    <source>
        <dbReference type="Proteomes" id="UP000468687"/>
    </source>
</evidence>
<sequence>MTTMDPAAVRAGWQHGTAAKDEIDQARAHTGAAAGASTGPFAPTLEFAAAQVDGALATASAVLAEFDRNVESCIADFQATDGASAGTFNELGAEG</sequence>
<protein>
    <submittedName>
        <fullName evidence="1">Uncharacterized protein</fullName>
    </submittedName>
</protein>
<keyword evidence="2" id="KW-1185">Reference proteome</keyword>
<evidence type="ECO:0000313" key="1">
    <source>
        <dbReference type="EMBL" id="NEN78003.1"/>
    </source>
</evidence>
<name>A0A6P0HH87_9ACTN</name>
<comment type="caution">
    <text evidence="1">The sequence shown here is derived from an EMBL/GenBank/DDBJ whole genome shotgun (WGS) entry which is preliminary data.</text>
</comment>
<dbReference type="AlphaFoldDB" id="A0A6P0HH87"/>
<dbReference type="EMBL" id="JAAGXA010000004">
    <property type="protein sequence ID" value="NEN78003.1"/>
    <property type="molecule type" value="Genomic_DNA"/>
</dbReference>
<organism evidence="1 2">
    <name type="scientific">Nocardioides zeae</name>
    <dbReference type="NCBI Taxonomy" id="1457234"/>
    <lineage>
        <taxon>Bacteria</taxon>
        <taxon>Bacillati</taxon>
        <taxon>Actinomycetota</taxon>
        <taxon>Actinomycetes</taxon>
        <taxon>Propionibacteriales</taxon>
        <taxon>Nocardioidaceae</taxon>
        <taxon>Nocardioides</taxon>
    </lineage>
</organism>
<proteinExistence type="predicted"/>
<reference evidence="1 2" key="1">
    <citation type="journal article" date="2014" name="Int. J. Syst. Evol. Microbiol.">
        <title>Nocardioides zeae sp. nov., isolated from the stem of Zea mays.</title>
        <authorList>
            <person name="Glaeser S.P."/>
            <person name="McInroy J.A."/>
            <person name="Busse H.J."/>
            <person name="Kampfer P."/>
        </authorList>
    </citation>
    <scope>NUCLEOTIDE SEQUENCE [LARGE SCALE GENOMIC DNA]</scope>
    <source>
        <strain evidence="1 2">JCM 30728</strain>
    </source>
</reference>